<comment type="caution">
    <text evidence="2">The sequence shown here is derived from an EMBL/GenBank/DDBJ whole genome shotgun (WGS) entry which is preliminary data.</text>
</comment>
<evidence type="ECO:0000256" key="1">
    <source>
        <dbReference type="SAM" id="MobiDB-lite"/>
    </source>
</evidence>
<organism evidence="2 3">
    <name type="scientific">Apiospora kogelbergensis</name>
    <dbReference type="NCBI Taxonomy" id="1337665"/>
    <lineage>
        <taxon>Eukaryota</taxon>
        <taxon>Fungi</taxon>
        <taxon>Dikarya</taxon>
        <taxon>Ascomycota</taxon>
        <taxon>Pezizomycotina</taxon>
        <taxon>Sordariomycetes</taxon>
        <taxon>Xylariomycetidae</taxon>
        <taxon>Amphisphaeriales</taxon>
        <taxon>Apiosporaceae</taxon>
        <taxon>Apiospora</taxon>
    </lineage>
</organism>
<evidence type="ECO:0000313" key="3">
    <source>
        <dbReference type="Proteomes" id="UP001392437"/>
    </source>
</evidence>
<dbReference type="AlphaFoldDB" id="A0AAW0R3K5"/>
<protein>
    <submittedName>
        <fullName evidence="2">Uncharacterized protein</fullName>
    </submittedName>
</protein>
<gene>
    <name evidence="2" type="ORF">PG999_003400</name>
</gene>
<dbReference type="Proteomes" id="UP001392437">
    <property type="component" value="Unassembled WGS sequence"/>
</dbReference>
<feature type="region of interest" description="Disordered" evidence="1">
    <location>
        <begin position="44"/>
        <end position="84"/>
    </location>
</feature>
<proteinExistence type="predicted"/>
<name>A0AAW0R3K5_9PEZI</name>
<sequence length="84" mass="8942">MKPVGRNAANAGTVKSRGKQQIILFLSMVVRRAQHTALMKARGGPLEFEEKNQEGVGRGRGAWGAGALPMPGPSPTMEKVDNAE</sequence>
<keyword evidence="3" id="KW-1185">Reference proteome</keyword>
<reference evidence="2 3" key="1">
    <citation type="submission" date="2023-01" db="EMBL/GenBank/DDBJ databases">
        <title>Analysis of 21 Apiospora genomes using comparative genomics revels a genus with tremendous synthesis potential of carbohydrate active enzymes and secondary metabolites.</title>
        <authorList>
            <person name="Sorensen T."/>
        </authorList>
    </citation>
    <scope>NUCLEOTIDE SEQUENCE [LARGE SCALE GENOMIC DNA]</scope>
    <source>
        <strain evidence="2 3">CBS 117206</strain>
    </source>
</reference>
<evidence type="ECO:0000313" key="2">
    <source>
        <dbReference type="EMBL" id="KAK8123482.1"/>
    </source>
</evidence>
<accession>A0AAW0R3K5</accession>
<dbReference type="EMBL" id="JAQQWP010000003">
    <property type="protein sequence ID" value="KAK8123482.1"/>
    <property type="molecule type" value="Genomic_DNA"/>
</dbReference>